<dbReference type="SMART" id="SM00346">
    <property type="entry name" value="HTH_ICLR"/>
    <property type="match status" value="1"/>
</dbReference>
<sequence>MESETAAPSGVQSLERAFGLLALLAQHHDFGLPIRQVVHLTGLSRPTVHRMLSYLMRTHYVEQDAKTHAYRLGSAAMLLGMRTMSRPPLVTQFINIMRRLAHRTGEGVFMIVRIGDYSYNIHHEQISTRSAALQSLVGATRLLGLGVGSLSLLSMMSDAEINQHYERHQGQYSVHNLSLGRLITGVERTRRLGYSIAAGEGVAGAGHAFDVAPGQAAISVFASRTRMPLARRHEIGDLIVQEVRSQIGG</sequence>
<dbReference type="GO" id="GO:0003677">
    <property type="term" value="F:DNA binding"/>
    <property type="evidence" value="ECO:0007669"/>
    <property type="project" value="UniProtKB-KW"/>
</dbReference>
<dbReference type="InterPro" id="IPR005471">
    <property type="entry name" value="Tscrpt_reg_IclR_N"/>
</dbReference>
<evidence type="ECO:0000256" key="2">
    <source>
        <dbReference type="ARBA" id="ARBA00023125"/>
    </source>
</evidence>
<dbReference type="GO" id="GO:0045892">
    <property type="term" value="P:negative regulation of DNA-templated transcription"/>
    <property type="evidence" value="ECO:0007669"/>
    <property type="project" value="TreeGrafter"/>
</dbReference>
<protein>
    <submittedName>
        <fullName evidence="5">Helix-turn-helix domain-containing protein</fullName>
    </submittedName>
</protein>
<keyword evidence="1" id="KW-0805">Transcription regulation</keyword>
<organism evidence="5 6">
    <name type="scientific">Achromobacter pestifer</name>
    <dbReference type="NCBI Taxonomy" id="1353889"/>
    <lineage>
        <taxon>Bacteria</taxon>
        <taxon>Pseudomonadati</taxon>
        <taxon>Pseudomonadota</taxon>
        <taxon>Betaproteobacteria</taxon>
        <taxon>Burkholderiales</taxon>
        <taxon>Alcaligenaceae</taxon>
        <taxon>Achromobacter</taxon>
    </lineage>
</organism>
<keyword evidence="6" id="KW-1185">Reference proteome</keyword>
<dbReference type="Pfam" id="PF01614">
    <property type="entry name" value="IclR_C"/>
    <property type="match status" value="1"/>
</dbReference>
<dbReference type="SUPFAM" id="SSF46785">
    <property type="entry name" value="Winged helix' DNA-binding domain"/>
    <property type="match status" value="1"/>
</dbReference>
<dbReference type="InterPro" id="IPR036388">
    <property type="entry name" value="WH-like_DNA-bd_sf"/>
</dbReference>
<dbReference type="GO" id="GO:0003700">
    <property type="term" value="F:DNA-binding transcription factor activity"/>
    <property type="evidence" value="ECO:0007669"/>
    <property type="project" value="TreeGrafter"/>
</dbReference>
<evidence type="ECO:0000256" key="3">
    <source>
        <dbReference type="ARBA" id="ARBA00023163"/>
    </source>
</evidence>
<dbReference type="AlphaFoldDB" id="A0A7D4E1V0"/>
<accession>A0A7D4E1V0</accession>
<dbReference type="PROSITE" id="PS51077">
    <property type="entry name" value="HTH_ICLR"/>
    <property type="match status" value="1"/>
</dbReference>
<dbReference type="Proteomes" id="UP000500970">
    <property type="component" value="Chromosome"/>
</dbReference>
<evidence type="ECO:0000313" key="5">
    <source>
        <dbReference type="EMBL" id="QKH36894.1"/>
    </source>
</evidence>
<dbReference type="SUPFAM" id="SSF55781">
    <property type="entry name" value="GAF domain-like"/>
    <property type="match status" value="1"/>
</dbReference>
<dbReference type="Gene3D" id="1.10.10.10">
    <property type="entry name" value="Winged helix-like DNA-binding domain superfamily/Winged helix DNA-binding domain"/>
    <property type="match status" value="1"/>
</dbReference>
<dbReference type="RefSeq" id="WP_173145772.1">
    <property type="nucleotide sequence ID" value="NZ_CP053985.1"/>
</dbReference>
<dbReference type="InterPro" id="IPR014757">
    <property type="entry name" value="Tscrpt_reg_IclR_C"/>
</dbReference>
<gene>
    <name evidence="5" type="ORF">FOC84_18915</name>
</gene>
<proteinExistence type="predicted"/>
<dbReference type="KEGG" id="apes:FOC84_18915"/>
<reference evidence="5 6" key="1">
    <citation type="submission" date="2020-05" db="EMBL/GenBank/DDBJ databases">
        <title>FDA dAtabase for Regulatory Grade micrObial Sequences (FDA-ARGOS): Supporting development and validation of Infectious Disease Dx tests.</title>
        <authorList>
            <person name="Sproer C."/>
            <person name="Gronow S."/>
            <person name="Severitt S."/>
            <person name="Schroder I."/>
            <person name="Tallon L."/>
            <person name="Sadzewicz L."/>
            <person name="Zhao X."/>
            <person name="Vavikolanu K."/>
            <person name="Mehta A."/>
            <person name="Aluvathingal J."/>
            <person name="Nadendla S."/>
            <person name="Myers T."/>
            <person name="Yan Y."/>
            <person name="Sichtig H."/>
        </authorList>
    </citation>
    <scope>NUCLEOTIDE SEQUENCE [LARGE SCALE GENOMIC DNA]</scope>
    <source>
        <strain evidence="5 6">FDAARGOS_790</strain>
    </source>
</reference>
<dbReference type="PANTHER" id="PTHR30136">
    <property type="entry name" value="HELIX-TURN-HELIX TRANSCRIPTIONAL REGULATOR, ICLR FAMILY"/>
    <property type="match status" value="1"/>
</dbReference>
<keyword evidence="2" id="KW-0238">DNA-binding</keyword>
<name>A0A7D4E1V0_9BURK</name>
<dbReference type="PANTHER" id="PTHR30136:SF39">
    <property type="entry name" value="TRANSCRIPTIONAL REGULATORY PROTEIN"/>
    <property type="match status" value="1"/>
</dbReference>
<evidence type="ECO:0000256" key="1">
    <source>
        <dbReference type="ARBA" id="ARBA00023015"/>
    </source>
</evidence>
<dbReference type="InterPro" id="IPR050707">
    <property type="entry name" value="HTH_MetabolicPath_Reg"/>
</dbReference>
<feature type="domain" description="HTH iclR-type" evidence="4">
    <location>
        <begin position="11"/>
        <end position="74"/>
    </location>
</feature>
<dbReference type="InterPro" id="IPR029016">
    <property type="entry name" value="GAF-like_dom_sf"/>
</dbReference>
<dbReference type="EMBL" id="CP053985">
    <property type="protein sequence ID" value="QKH36894.1"/>
    <property type="molecule type" value="Genomic_DNA"/>
</dbReference>
<dbReference type="InterPro" id="IPR036390">
    <property type="entry name" value="WH_DNA-bd_sf"/>
</dbReference>
<evidence type="ECO:0000313" key="6">
    <source>
        <dbReference type="Proteomes" id="UP000500970"/>
    </source>
</evidence>
<evidence type="ECO:0000259" key="4">
    <source>
        <dbReference type="PROSITE" id="PS51077"/>
    </source>
</evidence>
<dbReference type="Pfam" id="PF09339">
    <property type="entry name" value="HTH_IclR"/>
    <property type="match status" value="1"/>
</dbReference>
<keyword evidence="3" id="KW-0804">Transcription</keyword>
<dbReference type="Gene3D" id="3.30.450.40">
    <property type="match status" value="1"/>
</dbReference>